<feature type="region of interest" description="Disordered" evidence="2">
    <location>
        <begin position="276"/>
        <end position="413"/>
    </location>
</feature>
<feature type="region of interest" description="Disordered" evidence="2">
    <location>
        <begin position="446"/>
        <end position="512"/>
    </location>
</feature>
<evidence type="ECO:0000256" key="1">
    <source>
        <dbReference type="ARBA" id="ARBA00006336"/>
    </source>
</evidence>
<dbReference type="InterPro" id="IPR027450">
    <property type="entry name" value="AlkB-like"/>
</dbReference>
<dbReference type="AlphaFoldDB" id="S3DFA3"/>
<evidence type="ECO:0000256" key="2">
    <source>
        <dbReference type="SAM" id="MobiDB-lite"/>
    </source>
</evidence>
<gene>
    <name evidence="5" type="ORF">GLAREA_03628</name>
</gene>
<name>S3DFA3_GLAL2</name>
<feature type="domain" description="Fe2OG dioxygenase" evidence="4">
    <location>
        <begin position="604"/>
        <end position="720"/>
    </location>
</feature>
<dbReference type="SUPFAM" id="SSF52499">
    <property type="entry name" value="Isochorismatase-like hydrolases"/>
    <property type="match status" value="1"/>
</dbReference>
<dbReference type="OrthoDB" id="445341at2759"/>
<dbReference type="PROSITE" id="PS50405">
    <property type="entry name" value="GST_CTER"/>
    <property type="match status" value="1"/>
</dbReference>
<dbReference type="InterPro" id="IPR000868">
    <property type="entry name" value="Isochorismatase-like_dom"/>
</dbReference>
<dbReference type="PROSITE" id="PS51471">
    <property type="entry name" value="FE2OG_OXY"/>
    <property type="match status" value="1"/>
</dbReference>
<feature type="domain" description="GST C-terminal" evidence="3">
    <location>
        <begin position="832"/>
        <end position="989"/>
    </location>
</feature>
<feature type="region of interest" description="Disordered" evidence="2">
    <location>
        <begin position="650"/>
        <end position="674"/>
    </location>
</feature>
<feature type="region of interest" description="Disordered" evidence="2">
    <location>
        <begin position="117"/>
        <end position="136"/>
    </location>
</feature>
<dbReference type="Proteomes" id="UP000016922">
    <property type="component" value="Unassembled WGS sequence"/>
</dbReference>
<evidence type="ECO:0000313" key="5">
    <source>
        <dbReference type="EMBL" id="EPE30661.1"/>
    </source>
</evidence>
<dbReference type="Pfam" id="PF24470">
    <property type="entry name" value="Thiored_Isochorism"/>
    <property type="match status" value="1"/>
</dbReference>
<dbReference type="HOGENOM" id="CLU_005335_0_0_1"/>
<dbReference type="STRING" id="1116229.S3DFA3"/>
<dbReference type="InterPro" id="IPR036282">
    <property type="entry name" value="Glutathione-S-Trfase_C_sf"/>
</dbReference>
<dbReference type="PANTHER" id="PTHR31212:SF5">
    <property type="entry name" value="ISOCHORISMATASE FAMILY PROTEIN FAMILY (AFU_ORTHOLOGUE AFUA_3G14500)"/>
    <property type="match status" value="1"/>
</dbReference>
<dbReference type="Gene3D" id="2.60.120.590">
    <property type="entry name" value="Alpha-ketoglutarate-dependent dioxygenase AlkB-like"/>
    <property type="match status" value="1"/>
</dbReference>
<dbReference type="InterPro" id="IPR010987">
    <property type="entry name" value="Glutathione-S-Trfase_C-like"/>
</dbReference>
<evidence type="ECO:0000313" key="6">
    <source>
        <dbReference type="Proteomes" id="UP000016922"/>
    </source>
</evidence>
<dbReference type="eggNOG" id="ENOG502QRZN">
    <property type="taxonomic scope" value="Eukaryota"/>
</dbReference>
<proteinExistence type="inferred from homology"/>
<evidence type="ECO:0000259" key="3">
    <source>
        <dbReference type="PROSITE" id="PS50405"/>
    </source>
</evidence>
<dbReference type="InterPro" id="IPR057088">
    <property type="entry name" value="GLRG_09195_Thiored"/>
</dbReference>
<dbReference type="Gene3D" id="1.20.1050.10">
    <property type="match status" value="1"/>
</dbReference>
<dbReference type="Pfam" id="PF00857">
    <property type="entry name" value="Isochorismatase"/>
    <property type="match status" value="1"/>
</dbReference>
<reference evidence="5 6" key="1">
    <citation type="journal article" date="2013" name="BMC Genomics">
        <title>Genomics-driven discovery of the pneumocandin biosynthetic gene cluster in the fungus Glarea lozoyensis.</title>
        <authorList>
            <person name="Chen L."/>
            <person name="Yue Q."/>
            <person name="Zhang X."/>
            <person name="Xiang M."/>
            <person name="Wang C."/>
            <person name="Li S."/>
            <person name="Che Y."/>
            <person name="Ortiz-Lopez F.J."/>
            <person name="Bills G.F."/>
            <person name="Liu X."/>
            <person name="An Z."/>
        </authorList>
    </citation>
    <scope>NUCLEOTIDE SEQUENCE [LARGE SCALE GENOMIC DNA]</scope>
    <source>
        <strain evidence="6">ATCC 20868 / MF5171</strain>
    </source>
</reference>
<sequence>MFEINEDALPIVRTRQALLLLDLQNDFLTTGGLLAVEEPAGFLDNILNLLPQFRQSGNNVIWIRSQFEVSRPVNGPGQDSETVILDGQKLPTHRRAGQKIRNPPQRLLDHHARIVQSNRRESGAEEGMLEADERPDTEDEFVVEETYLTIPEGQQPRVVVAASPGTNFAPRALVGFSTAEDLIFQKSYYSAFRDGALMEFMRAQFITEIFLCGSLTNISVFATAMDAARHGFAITILEDCLGYRSKARHDEALHRLTISTGCDIISSRELIGDLKHKAQEQSDRARKSAPPRKRGGDLESLMSRMKLRHTDHSSSSSSSRHSPTADTSVDLNGGEGRAMSGQMNLESGGSSESLREIPETVKLEAPVVADTRKRERVPAKIKSRRRHSKPRSSEKGTNTDHGTTHKRGVSPTSATLTGVAQALENIPPSLEGASEPGQVFRASNNHEIPITSERNPLARKVNLEPSAKPTEGIRDNTTATVAEGGDPIAQNVEPKPNSPTQESAPAAETRQETLCEGDTSVFTNLLDSKVEAGIFEKLRDEVEWKTMYHQTGEVPRLVAVQGEIRDDGSIPLYRHPSDESPPLLPFSPTVSLIRAKVEEKLGHMTNHVLIQFYRNSLDHISEHSDKTLDIVPGTYIANVSLGAHRTMLFRTKKPQSTADPGPRRSQKAPLPHNSMCKVGLTTNMRWMHEIRPDKRQTREKSAEELAFDCGRISLTFRSIGTFLTKNEEKIWGQGAVAKEKEEARYVLNGKTPESESMLKAFGIENRSSEFKWREVYGGGFDVLHMSNERRLFLSGDSISDMRVKLLLSELNLKWVLGKSSTAAHRKDGEAFDDASEGTANGSVKLIDNDVEKSTVTGDHPIMLYLEYGYAHAKGAPPKADLARQCIRLELSRVLLSRWRTISYTIDAFVRELALWEKFASEHAFIASPTISVVDFAVWPILDEISRGYNGFKNYPNLSVYYESMKNRPSVSAVIDASGGSSSTKSSKET</sequence>
<dbReference type="Pfam" id="PF13532">
    <property type="entry name" value="2OG-FeII_Oxy_2"/>
    <property type="match status" value="1"/>
</dbReference>
<dbReference type="InterPro" id="IPR036380">
    <property type="entry name" value="Isochorismatase-like_sf"/>
</dbReference>
<dbReference type="OMA" id="KMYHLSG"/>
<feature type="compositionally biased region" description="Basic and acidic residues" evidence="2">
    <location>
        <begin position="276"/>
        <end position="286"/>
    </location>
</feature>
<dbReference type="GO" id="GO:0051213">
    <property type="term" value="F:dioxygenase activity"/>
    <property type="evidence" value="ECO:0007669"/>
    <property type="project" value="InterPro"/>
</dbReference>
<feature type="compositionally biased region" description="Basic residues" evidence="2">
    <location>
        <begin position="379"/>
        <end position="390"/>
    </location>
</feature>
<dbReference type="Pfam" id="PF14497">
    <property type="entry name" value="GST_C_3"/>
    <property type="match status" value="1"/>
</dbReference>
<dbReference type="SUPFAM" id="SSF47616">
    <property type="entry name" value="GST C-terminal domain-like"/>
    <property type="match status" value="1"/>
</dbReference>
<dbReference type="GeneID" id="19462683"/>
<comment type="similarity">
    <text evidence="1">Belongs to the isochorismatase family.</text>
</comment>
<dbReference type="InterPro" id="IPR004046">
    <property type="entry name" value="GST_C"/>
</dbReference>
<dbReference type="KEGG" id="glz:GLAREA_03628"/>
<dbReference type="EMBL" id="KE145363">
    <property type="protein sequence ID" value="EPE30661.1"/>
    <property type="molecule type" value="Genomic_DNA"/>
</dbReference>
<accession>S3DFA3</accession>
<evidence type="ECO:0000259" key="4">
    <source>
        <dbReference type="PROSITE" id="PS51471"/>
    </source>
</evidence>
<dbReference type="SUPFAM" id="SSF51197">
    <property type="entry name" value="Clavaminate synthase-like"/>
    <property type="match status" value="1"/>
</dbReference>
<dbReference type="InterPro" id="IPR037151">
    <property type="entry name" value="AlkB-like_sf"/>
</dbReference>
<dbReference type="RefSeq" id="XP_008082072.1">
    <property type="nucleotide sequence ID" value="XM_008083881.1"/>
</dbReference>
<feature type="compositionally biased region" description="Acidic residues" evidence="2">
    <location>
        <begin position="127"/>
        <end position="136"/>
    </location>
</feature>
<keyword evidence="6" id="KW-1185">Reference proteome</keyword>
<protein>
    <submittedName>
        <fullName evidence="5">Clavaminate synthase-like protein</fullName>
    </submittedName>
</protein>
<organism evidence="5 6">
    <name type="scientific">Glarea lozoyensis (strain ATCC 20868 / MF5171)</name>
    <dbReference type="NCBI Taxonomy" id="1116229"/>
    <lineage>
        <taxon>Eukaryota</taxon>
        <taxon>Fungi</taxon>
        <taxon>Dikarya</taxon>
        <taxon>Ascomycota</taxon>
        <taxon>Pezizomycotina</taxon>
        <taxon>Leotiomycetes</taxon>
        <taxon>Helotiales</taxon>
        <taxon>Helotiaceae</taxon>
        <taxon>Glarea</taxon>
    </lineage>
</organism>
<feature type="compositionally biased region" description="Basic and acidic residues" evidence="2">
    <location>
        <begin position="353"/>
        <end position="362"/>
    </location>
</feature>
<dbReference type="PANTHER" id="PTHR31212">
    <property type="entry name" value="ALPHA-KETOGLUTARATE-DEPENDENT DIOXYGENASE ALKB HOMOLOG 3"/>
    <property type="match status" value="1"/>
</dbReference>
<dbReference type="Gene3D" id="3.40.50.850">
    <property type="entry name" value="Isochorismatase-like"/>
    <property type="match status" value="1"/>
</dbReference>
<dbReference type="CDD" id="cd00431">
    <property type="entry name" value="cysteine_hydrolases"/>
    <property type="match status" value="1"/>
</dbReference>
<dbReference type="InterPro" id="IPR005123">
    <property type="entry name" value="Oxoglu/Fe-dep_dioxygenase_dom"/>
</dbReference>
<dbReference type="InterPro" id="IPR032854">
    <property type="entry name" value="ALKBH3"/>
</dbReference>
<dbReference type="GO" id="GO:0006307">
    <property type="term" value="P:DNA alkylation repair"/>
    <property type="evidence" value="ECO:0007669"/>
    <property type="project" value="InterPro"/>
</dbReference>
<feature type="compositionally biased region" description="Polar residues" evidence="2">
    <location>
        <begin position="320"/>
        <end position="330"/>
    </location>
</feature>